<accession>A0A9D1QSL1</accession>
<dbReference type="AlphaFoldDB" id="A0A9D1QSL1"/>
<evidence type="ECO:0000313" key="1">
    <source>
        <dbReference type="EMBL" id="HIW71884.1"/>
    </source>
</evidence>
<proteinExistence type="predicted"/>
<comment type="caution">
    <text evidence="1">The sequence shown here is derived from an EMBL/GenBank/DDBJ whole genome shotgun (WGS) entry which is preliminary data.</text>
</comment>
<organism evidence="1 2">
    <name type="scientific">Candidatus Levilactobacillus faecigallinarum</name>
    <dbReference type="NCBI Taxonomy" id="2838638"/>
    <lineage>
        <taxon>Bacteria</taxon>
        <taxon>Bacillati</taxon>
        <taxon>Bacillota</taxon>
        <taxon>Bacilli</taxon>
        <taxon>Lactobacillales</taxon>
        <taxon>Lactobacillaceae</taxon>
        <taxon>Levilactobacillus</taxon>
    </lineage>
</organism>
<reference evidence="1" key="1">
    <citation type="journal article" date="2021" name="PeerJ">
        <title>Extensive microbial diversity within the chicken gut microbiome revealed by metagenomics and culture.</title>
        <authorList>
            <person name="Gilroy R."/>
            <person name="Ravi A."/>
            <person name="Getino M."/>
            <person name="Pursley I."/>
            <person name="Horton D.L."/>
            <person name="Alikhan N.F."/>
            <person name="Baker D."/>
            <person name="Gharbi K."/>
            <person name="Hall N."/>
            <person name="Watson M."/>
            <person name="Adriaenssens E.M."/>
            <person name="Foster-Nyarko E."/>
            <person name="Jarju S."/>
            <person name="Secka A."/>
            <person name="Antonio M."/>
            <person name="Oren A."/>
            <person name="Chaudhuri R.R."/>
            <person name="La Ragione R."/>
            <person name="Hildebrand F."/>
            <person name="Pallen M.J."/>
        </authorList>
    </citation>
    <scope>NUCLEOTIDE SEQUENCE</scope>
    <source>
        <strain evidence="1">CHK173-259</strain>
    </source>
</reference>
<sequence length="294" mass="33375">MQQIIFLVTSLEGLHKPNFSQKLTQALQQRVPVKLLVGLVDFEANWAVRQYLNRLVQDNPKVKNVELMTLADIVADQPGLTLTPEERNQPDLGDYEERLFADQDQQIKRYLKAGHLAAELRQINDETPMSLRQYHADQVSQIDTYGLDGRVIGVTQYTAGTPTNSYLLNKQGDAALRFVRHERSIEHVYNIGATSAMGETEFANAKQAVLAGNMTQRERAKAEANSVDHTEVITTQEAYYGVLVYATYQRYSDVFAFYQTVLDQLMTAETQLYVDLAVNPVLSPRMPHQLIFNY</sequence>
<evidence type="ECO:0000313" key="2">
    <source>
        <dbReference type="Proteomes" id="UP000886822"/>
    </source>
</evidence>
<dbReference type="EMBL" id="DXGJ01000033">
    <property type="protein sequence ID" value="HIW71884.1"/>
    <property type="molecule type" value="Genomic_DNA"/>
</dbReference>
<reference evidence="1" key="2">
    <citation type="submission" date="2021-04" db="EMBL/GenBank/DDBJ databases">
        <authorList>
            <person name="Gilroy R."/>
        </authorList>
    </citation>
    <scope>NUCLEOTIDE SEQUENCE</scope>
    <source>
        <strain evidence="1">CHK173-259</strain>
    </source>
</reference>
<dbReference type="Proteomes" id="UP000886822">
    <property type="component" value="Unassembled WGS sequence"/>
</dbReference>
<protein>
    <submittedName>
        <fullName evidence="1">Uncharacterized protein</fullName>
    </submittedName>
</protein>
<name>A0A9D1QSL1_9LACO</name>
<gene>
    <name evidence="1" type="ORF">H9875_04575</name>
</gene>